<dbReference type="InterPro" id="IPR018490">
    <property type="entry name" value="cNMP-bd_dom_sf"/>
</dbReference>
<evidence type="ECO:0000313" key="4">
    <source>
        <dbReference type="EMBL" id="SIN78571.1"/>
    </source>
</evidence>
<dbReference type="STRING" id="226505.SAMN05444394_1769"/>
<dbReference type="InterPro" id="IPR001387">
    <property type="entry name" value="Cro/C1-type_HTH"/>
</dbReference>
<dbReference type="SUPFAM" id="SSF48576">
    <property type="entry name" value="Terpenoid synthases"/>
    <property type="match status" value="1"/>
</dbReference>
<comment type="similarity">
    <text evidence="1">Belongs to the terpene synthase family.</text>
</comment>
<dbReference type="GO" id="GO:0010333">
    <property type="term" value="F:terpene synthase activity"/>
    <property type="evidence" value="ECO:0007669"/>
    <property type="project" value="InterPro"/>
</dbReference>
<dbReference type="Gene3D" id="1.10.600.10">
    <property type="entry name" value="Farnesyl Diphosphate Synthase"/>
    <property type="match status" value="1"/>
</dbReference>
<reference evidence="5" key="1">
    <citation type="submission" date="2016-11" db="EMBL/GenBank/DDBJ databases">
        <authorList>
            <person name="Varghese N."/>
            <person name="Submissions S."/>
        </authorList>
    </citation>
    <scope>NUCLEOTIDE SEQUENCE [LARGE SCALE GENOMIC DNA]</scope>
    <source>
        <strain evidence="5">DSM 15292</strain>
    </source>
</reference>
<dbReference type="CDD" id="cd00093">
    <property type="entry name" value="HTH_XRE"/>
    <property type="match status" value="1"/>
</dbReference>
<dbReference type="InterPro" id="IPR010982">
    <property type="entry name" value="Lambda_DNA-bd_dom_sf"/>
</dbReference>
<dbReference type="AlphaFoldDB" id="A0A1N6E6F1"/>
<accession>A0A1N6E6F1</accession>
<protein>
    <recommendedName>
        <fullName evidence="1">Terpene synthase</fullName>
        <ecNumber evidence="1">4.2.3.-</ecNumber>
    </recommendedName>
</protein>
<dbReference type="InterPro" id="IPR034686">
    <property type="entry name" value="Terpene_cyclase-like_2"/>
</dbReference>
<gene>
    <name evidence="4" type="ORF">SAMN05444394_1769</name>
</gene>
<comment type="cofactor">
    <cofactor evidence="1">
        <name>Mg(2+)</name>
        <dbReference type="ChEBI" id="CHEBI:18420"/>
    </cofactor>
</comment>
<dbReference type="SUPFAM" id="SSF51206">
    <property type="entry name" value="cAMP-binding domain-like"/>
    <property type="match status" value="1"/>
</dbReference>
<keyword evidence="1" id="KW-0460">Magnesium</keyword>
<dbReference type="SUPFAM" id="SSF47413">
    <property type="entry name" value="lambda repressor-like DNA-binding domains"/>
    <property type="match status" value="1"/>
</dbReference>
<dbReference type="SFLD" id="SFLDG01020">
    <property type="entry name" value="Terpene_Cyclase_Like_2"/>
    <property type="match status" value="1"/>
</dbReference>
<dbReference type="GO" id="GO:0046872">
    <property type="term" value="F:metal ion binding"/>
    <property type="evidence" value="ECO:0007669"/>
    <property type="project" value="UniProtKB-KW"/>
</dbReference>
<dbReference type="PANTHER" id="PTHR35201">
    <property type="entry name" value="TERPENE SYNTHASE"/>
    <property type="match status" value="1"/>
</dbReference>
<evidence type="ECO:0000313" key="5">
    <source>
        <dbReference type="Proteomes" id="UP000185221"/>
    </source>
</evidence>
<proteinExistence type="inferred from homology"/>
<evidence type="ECO:0000259" key="3">
    <source>
        <dbReference type="PROSITE" id="PS50943"/>
    </source>
</evidence>
<dbReference type="Gene3D" id="2.60.120.10">
    <property type="entry name" value="Jelly Rolls"/>
    <property type="match status" value="1"/>
</dbReference>
<dbReference type="PROSITE" id="PS50943">
    <property type="entry name" value="HTH_CROC1"/>
    <property type="match status" value="1"/>
</dbReference>
<dbReference type="EC" id="4.2.3.-" evidence="1"/>
<dbReference type="Proteomes" id="UP000185221">
    <property type="component" value="Unassembled WGS sequence"/>
</dbReference>
<dbReference type="InterPro" id="IPR014710">
    <property type="entry name" value="RmlC-like_jellyroll"/>
</dbReference>
<organism evidence="4 5">
    <name type="scientific">Algoriphagus halophilus</name>
    <dbReference type="NCBI Taxonomy" id="226505"/>
    <lineage>
        <taxon>Bacteria</taxon>
        <taxon>Pseudomonadati</taxon>
        <taxon>Bacteroidota</taxon>
        <taxon>Cytophagia</taxon>
        <taxon>Cytophagales</taxon>
        <taxon>Cyclobacteriaceae</taxon>
        <taxon>Algoriphagus</taxon>
    </lineage>
</organism>
<evidence type="ECO:0000256" key="1">
    <source>
        <dbReference type="RuleBase" id="RU366034"/>
    </source>
</evidence>
<dbReference type="InterPro" id="IPR008949">
    <property type="entry name" value="Isoprenoid_synthase_dom_sf"/>
</dbReference>
<dbReference type="SFLD" id="SFLDS00005">
    <property type="entry name" value="Isoprenoid_Synthase_Type_I"/>
    <property type="match status" value="1"/>
</dbReference>
<keyword evidence="5" id="KW-1185">Reference proteome</keyword>
<name>A0A1N6E6F1_9BACT</name>
<dbReference type="GO" id="GO:0003677">
    <property type="term" value="F:DNA binding"/>
    <property type="evidence" value="ECO:0007669"/>
    <property type="project" value="InterPro"/>
</dbReference>
<dbReference type="GO" id="GO:0016301">
    <property type="term" value="F:kinase activity"/>
    <property type="evidence" value="ECO:0007669"/>
    <property type="project" value="UniProtKB-KW"/>
</dbReference>
<dbReference type="RefSeq" id="WP_074224465.1">
    <property type="nucleotide sequence ID" value="NZ_FSRC01000001.1"/>
</dbReference>
<keyword evidence="1" id="KW-0479">Metal-binding</keyword>
<dbReference type="OrthoDB" id="2989600at2"/>
<dbReference type="PANTHER" id="PTHR35201:SF4">
    <property type="entry name" value="BETA-PINACENE SYNTHASE-RELATED"/>
    <property type="match status" value="1"/>
</dbReference>
<feature type="domain" description="HTH cro/C1-type" evidence="3">
    <location>
        <begin position="167"/>
        <end position="185"/>
    </location>
</feature>
<dbReference type="EMBL" id="FSRC01000001">
    <property type="protein sequence ID" value="SIN78571.1"/>
    <property type="molecule type" value="Genomic_DNA"/>
</dbReference>
<dbReference type="Pfam" id="PF19086">
    <property type="entry name" value="Terpene_syn_C_2"/>
    <property type="match status" value="1"/>
</dbReference>
<keyword evidence="2" id="KW-0175">Coiled coil</keyword>
<keyword evidence="4" id="KW-0418">Kinase</keyword>
<keyword evidence="4" id="KW-0808">Transferase</keyword>
<evidence type="ECO:0000256" key="2">
    <source>
        <dbReference type="SAM" id="Coils"/>
    </source>
</evidence>
<sequence length="522" mass="61789">MKLNLDWSIIQMKPLLDYLKEMPIEEYQQLEPFFDIGNRKNREVILKSGAVEIESRFILEGIVGKFYLGALKRLYFPGDVCVEMESYSNQQPSRFELKVLKEARFTRLSFKNANLILDQFPKFQALSEELYKIARHKEEEWQLIVQGPYERARIELNRKYPGFESSLSQKQLASLLGVSPKTISRKNSREMQTAKFNRIIRYYKTHLSYPFESKIHPSVEELDNQTLVWGSMIHRFFTGSKDENSYKKSQLTWLSARLYPDARWENLSWLARLFALLFAMDDFTDQLPKGLKGELWEEIALSFKGVMQGDTHMFFSKSVLSYRNAFYELWQKLPVLIQQQESFFSFLQEEFLLYLESNTWEAKNRDKGIVPTLEAYRQQRPFFSGGQLAISLTPLGMIEAFSLSYPLLVRFEKLRRLAAKLIYLSNDLLSYEKERTQGDFHNLLRLMMHHQKLPYEKVREEIVAEHRVILQEFLDQAQQIEEQGNELERSLLHQIQYKVSGAVTWSLFDTTRYHELLKEKEQ</sequence>
<keyword evidence="1" id="KW-0456">Lyase</keyword>
<feature type="coiled-coil region" evidence="2">
    <location>
        <begin position="463"/>
        <end position="490"/>
    </location>
</feature>